<reference evidence="2 3" key="1">
    <citation type="submission" date="2019-07" db="EMBL/GenBank/DDBJ databases">
        <title>Whole genome shotgun sequence of Nocardia ninae NBRC 108245.</title>
        <authorList>
            <person name="Hosoyama A."/>
            <person name="Uohara A."/>
            <person name="Ohji S."/>
            <person name="Ichikawa N."/>
        </authorList>
    </citation>
    <scope>NUCLEOTIDE SEQUENCE [LARGE SCALE GENOMIC DNA]</scope>
    <source>
        <strain evidence="2 3">NBRC 108245</strain>
    </source>
</reference>
<dbReference type="GO" id="GO:0008324">
    <property type="term" value="F:monoatomic cation transmembrane transporter activity"/>
    <property type="evidence" value="ECO:0007669"/>
    <property type="project" value="InterPro"/>
</dbReference>
<dbReference type="InterPro" id="IPR058776">
    <property type="entry name" value="KhtT-like_N"/>
</dbReference>
<dbReference type="InterPro" id="IPR036721">
    <property type="entry name" value="RCK_C_sf"/>
</dbReference>
<proteinExistence type="predicted"/>
<dbReference type="PIRSF" id="PIRSF005028">
    <property type="entry name" value="KhtT"/>
    <property type="match status" value="1"/>
</dbReference>
<comment type="caution">
    <text evidence="2">The sequence shown here is derived from an EMBL/GenBank/DDBJ whole genome shotgun (WGS) entry which is preliminary data.</text>
</comment>
<dbReference type="PANTHER" id="PTHR30445:SF8">
    <property type="entry name" value="K(+)_H(+) ANTIPORTER SUBUNIT KHTT"/>
    <property type="match status" value="1"/>
</dbReference>
<dbReference type="Gene3D" id="3.30.70.1450">
    <property type="entry name" value="Regulator of K+ conductance, C-terminal domain"/>
    <property type="match status" value="1"/>
</dbReference>
<dbReference type="Pfam" id="PF25991">
    <property type="entry name" value="KhtT_N"/>
    <property type="match status" value="1"/>
</dbReference>
<gene>
    <name evidence="2" type="ORF">NN4_41630</name>
</gene>
<evidence type="ECO:0000313" key="3">
    <source>
        <dbReference type="Proteomes" id="UP000321424"/>
    </source>
</evidence>
<dbReference type="Pfam" id="PF02080">
    <property type="entry name" value="TrkA_C"/>
    <property type="match status" value="1"/>
</dbReference>
<feature type="domain" description="RCK C-terminal" evidence="1">
    <location>
        <begin position="111"/>
        <end position="195"/>
    </location>
</feature>
<name>A0A511MG47_9NOCA</name>
<dbReference type="EMBL" id="BJXA01000026">
    <property type="protein sequence ID" value="GEM39644.1"/>
    <property type="molecule type" value="Genomic_DNA"/>
</dbReference>
<organism evidence="2 3">
    <name type="scientific">Nocardia ninae NBRC 108245</name>
    <dbReference type="NCBI Taxonomy" id="1210091"/>
    <lineage>
        <taxon>Bacteria</taxon>
        <taxon>Bacillati</taxon>
        <taxon>Actinomycetota</taxon>
        <taxon>Actinomycetes</taxon>
        <taxon>Mycobacteriales</taxon>
        <taxon>Nocardiaceae</taxon>
        <taxon>Nocardia</taxon>
    </lineage>
</organism>
<protein>
    <submittedName>
        <fullName evidence="2">Potassium transporter TrkA</fullName>
    </submittedName>
</protein>
<dbReference type="SUPFAM" id="SSF116726">
    <property type="entry name" value="TrkA C-terminal domain-like"/>
    <property type="match status" value="1"/>
</dbReference>
<dbReference type="InterPro" id="IPR050144">
    <property type="entry name" value="AAE_transporter"/>
</dbReference>
<accession>A0A511MG47</accession>
<dbReference type="InterPro" id="IPR006037">
    <property type="entry name" value="RCK_C"/>
</dbReference>
<dbReference type="PANTHER" id="PTHR30445">
    <property type="entry name" value="K(+)_H(+) ANTIPORTER SUBUNIT KHTT"/>
    <property type="match status" value="1"/>
</dbReference>
<keyword evidence="3" id="KW-1185">Reference proteome</keyword>
<dbReference type="Proteomes" id="UP000321424">
    <property type="component" value="Unassembled WGS sequence"/>
</dbReference>
<evidence type="ECO:0000259" key="1">
    <source>
        <dbReference type="PROSITE" id="PS51202"/>
    </source>
</evidence>
<dbReference type="AlphaFoldDB" id="A0A511MG47"/>
<sequence length="196" mass="21255">MPAWAYYLQKYNANDRSVMMNKHDHTSRDRRGYAGVVNVEVTRLPGIGVRKDFPVKGGRRRIGVIDHKDGTIYLIVSKADNPEATDQIPLSASEAAALANLLGAPQLIAQLRDEHREFDGVNTRQLLILDDSPYAGRPLGDTEMRSRTRCSIVAIMRGGAVIPSPGPDFMFAAGDLLVVVGTAEGLEAAAKILTDG</sequence>
<dbReference type="InterPro" id="IPR026278">
    <property type="entry name" value="KhtT"/>
</dbReference>
<dbReference type="GO" id="GO:0006813">
    <property type="term" value="P:potassium ion transport"/>
    <property type="evidence" value="ECO:0007669"/>
    <property type="project" value="InterPro"/>
</dbReference>
<dbReference type="PROSITE" id="PS51202">
    <property type="entry name" value="RCK_C"/>
    <property type="match status" value="1"/>
</dbReference>
<evidence type="ECO:0000313" key="2">
    <source>
        <dbReference type="EMBL" id="GEM39644.1"/>
    </source>
</evidence>